<keyword evidence="4" id="KW-1185">Reference proteome</keyword>
<evidence type="ECO:0000259" key="2">
    <source>
        <dbReference type="Pfam" id="PF01343"/>
    </source>
</evidence>
<dbReference type="GO" id="GO:0006508">
    <property type="term" value="P:proteolysis"/>
    <property type="evidence" value="ECO:0007669"/>
    <property type="project" value="InterPro"/>
</dbReference>
<comment type="caution">
    <text evidence="3">The sequence shown here is derived from an EMBL/GenBank/DDBJ whole genome shotgun (WGS) entry which is preliminary data.</text>
</comment>
<organism evidence="3 4">
    <name type="scientific">Hymenobacter ginkgonis</name>
    <dbReference type="NCBI Taxonomy" id="2682976"/>
    <lineage>
        <taxon>Bacteria</taxon>
        <taxon>Pseudomonadati</taxon>
        <taxon>Bacteroidota</taxon>
        <taxon>Cytophagia</taxon>
        <taxon>Cytophagales</taxon>
        <taxon>Hymenobacteraceae</taxon>
        <taxon>Hymenobacter</taxon>
    </lineage>
</organism>
<dbReference type="Proteomes" id="UP000441336">
    <property type="component" value="Unassembled WGS sequence"/>
</dbReference>
<comment type="similarity">
    <text evidence="1">Belongs to the peptidase S49 family.</text>
</comment>
<evidence type="ECO:0000313" key="3">
    <source>
        <dbReference type="EMBL" id="MVN77733.1"/>
    </source>
</evidence>
<evidence type="ECO:0000256" key="1">
    <source>
        <dbReference type="ARBA" id="ARBA00008683"/>
    </source>
</evidence>
<dbReference type="InterPro" id="IPR029045">
    <property type="entry name" value="ClpP/crotonase-like_dom_sf"/>
</dbReference>
<dbReference type="Gene3D" id="3.90.226.10">
    <property type="entry name" value="2-enoyl-CoA Hydratase, Chain A, domain 1"/>
    <property type="match status" value="1"/>
</dbReference>
<dbReference type="SUPFAM" id="SSF52096">
    <property type="entry name" value="ClpP/crotonase"/>
    <property type="match status" value="1"/>
</dbReference>
<reference evidence="3 4" key="1">
    <citation type="submission" date="2019-12" db="EMBL/GenBank/DDBJ databases">
        <title>Hymenobacter sp. HMF4947 Genome sequencing and assembly.</title>
        <authorList>
            <person name="Kang H."/>
            <person name="Cha I."/>
            <person name="Kim H."/>
            <person name="Joh K."/>
        </authorList>
    </citation>
    <scope>NUCLEOTIDE SEQUENCE [LARGE SCALE GENOMIC DNA]</scope>
    <source>
        <strain evidence="3 4">HMF4947</strain>
    </source>
</reference>
<proteinExistence type="inferred from homology"/>
<name>A0A7K1THA9_9BACT</name>
<dbReference type="AlphaFoldDB" id="A0A7K1THA9"/>
<protein>
    <recommendedName>
        <fullName evidence="2">Peptidase S49 domain-containing protein</fullName>
    </recommendedName>
</protein>
<accession>A0A7K1THA9</accession>
<dbReference type="Pfam" id="PF01343">
    <property type="entry name" value="Peptidase_S49"/>
    <property type="match status" value="1"/>
</dbReference>
<dbReference type="GO" id="GO:0008233">
    <property type="term" value="F:peptidase activity"/>
    <property type="evidence" value="ECO:0007669"/>
    <property type="project" value="InterPro"/>
</dbReference>
<gene>
    <name evidence="3" type="ORF">GO988_15475</name>
</gene>
<evidence type="ECO:0000313" key="4">
    <source>
        <dbReference type="Proteomes" id="UP000441336"/>
    </source>
</evidence>
<dbReference type="PANTHER" id="PTHR42987">
    <property type="entry name" value="PEPTIDASE S49"/>
    <property type="match status" value="1"/>
</dbReference>
<sequence>MLTYPTLTSMLQAPVLLEGQGVQVLYAQIAQLLAGKTGGASEPEREVMQLGFSAFTPHAAALGVTRYSSLDEVPAGSIAVHTIAGVMMPFDSYYAVGTGTIGLRVQQADAHPSFIGHVGVFNTPGGSTMGLEDFANVIAGTQKPFVSLVQQACSAGYWSASGGNVVMLAGKTAMCGSIGTMAEFLDFTGYFEQLGIKTVTVNASKSVNKNASYQAAIDGDPEPLRAEILDPLNEVFLSTVTTNRGDKIPAKQLELVTSGMVFVGEANLSNGLADLMGSLDEAVALAEQLATEADSIDSSLSSSKNHMSLFAKKLVLGAAAHALVTAETITPEQLTAANGELTAAGVTGAQLIAEAAYSDLSARAGRADTAEATARGFTDALAAAGVTDIAALVSQRDAFKLKADLYDKGPGAAHTDPTLVAGATDVDKEADANQKLIAQLPHNQALDNNPLFNN</sequence>
<dbReference type="EMBL" id="WQKZ01000003">
    <property type="protein sequence ID" value="MVN77733.1"/>
    <property type="molecule type" value="Genomic_DNA"/>
</dbReference>
<dbReference type="InterPro" id="IPR002142">
    <property type="entry name" value="Peptidase_S49"/>
</dbReference>
<dbReference type="PANTHER" id="PTHR42987:SF4">
    <property type="entry name" value="PROTEASE SOHB-RELATED"/>
    <property type="match status" value="1"/>
</dbReference>
<feature type="domain" description="Peptidase S49" evidence="2">
    <location>
        <begin position="142"/>
        <end position="290"/>
    </location>
</feature>